<accession>A0A6G5A0B5</accession>
<dbReference type="Gene3D" id="1.25.40.10">
    <property type="entry name" value="Tetratricopeptide repeat domain"/>
    <property type="match status" value="1"/>
</dbReference>
<dbReference type="InterPro" id="IPR011990">
    <property type="entry name" value="TPR-like_helical_dom_sf"/>
</dbReference>
<dbReference type="EMBL" id="GIKN01001363">
    <property type="protein sequence ID" value="NIE43636.1"/>
    <property type="molecule type" value="Transcribed_RNA"/>
</dbReference>
<feature type="repeat" description="TPR" evidence="1">
    <location>
        <begin position="63"/>
        <end position="96"/>
    </location>
</feature>
<dbReference type="PANTHER" id="PTHR46014:SF1">
    <property type="entry name" value="TETRATRICOPEPTIDE REPEAT PROTEIN 1"/>
    <property type="match status" value="1"/>
</dbReference>
<protein>
    <submittedName>
        <fullName evidence="3">Uncharacterized protein</fullName>
    </submittedName>
</protein>
<dbReference type="VEuPathDB" id="VectorBase:LOC119175898"/>
<reference evidence="3" key="1">
    <citation type="submission" date="2020-03" db="EMBL/GenBank/DDBJ databases">
        <title>A transcriptome and proteome of the tick Rhipicephalus microplus shaped by the genetic composition of its hosts and developmental stage.</title>
        <authorList>
            <person name="Garcia G.R."/>
            <person name="Ribeiro J.M.C."/>
            <person name="Maruyama S.R."/>
            <person name="Gardinasse L.G."/>
            <person name="Nelson K."/>
            <person name="Ferreira B.R."/>
            <person name="Andrade T.G."/>
            <person name="Santos I.K.F.M."/>
        </authorList>
    </citation>
    <scope>NUCLEOTIDE SEQUENCE</scope>
    <source>
        <strain evidence="3">NSGR</strain>
        <tissue evidence="3">Salivary glands</tissue>
    </source>
</reference>
<evidence type="ECO:0000256" key="2">
    <source>
        <dbReference type="SAM" id="Coils"/>
    </source>
</evidence>
<dbReference type="InterPro" id="IPR019734">
    <property type="entry name" value="TPR_rpt"/>
</dbReference>
<proteinExistence type="predicted"/>
<organism evidence="3">
    <name type="scientific">Rhipicephalus microplus</name>
    <name type="common">Cattle tick</name>
    <name type="synonym">Boophilus microplus</name>
    <dbReference type="NCBI Taxonomy" id="6941"/>
    <lineage>
        <taxon>Eukaryota</taxon>
        <taxon>Metazoa</taxon>
        <taxon>Ecdysozoa</taxon>
        <taxon>Arthropoda</taxon>
        <taxon>Chelicerata</taxon>
        <taxon>Arachnida</taxon>
        <taxon>Acari</taxon>
        <taxon>Parasitiformes</taxon>
        <taxon>Ixodida</taxon>
        <taxon>Ixodoidea</taxon>
        <taxon>Ixodidae</taxon>
        <taxon>Rhipicephalinae</taxon>
        <taxon>Rhipicephalus</taxon>
        <taxon>Boophilus</taxon>
    </lineage>
</organism>
<evidence type="ECO:0000256" key="1">
    <source>
        <dbReference type="PROSITE-ProRule" id="PRU00339"/>
    </source>
</evidence>
<evidence type="ECO:0000313" key="3">
    <source>
        <dbReference type="EMBL" id="NIE43636.1"/>
    </source>
</evidence>
<dbReference type="AlphaFoldDB" id="A0A6G5A0B5"/>
<feature type="coiled-coil region" evidence="2">
    <location>
        <begin position="37"/>
        <end position="64"/>
    </location>
</feature>
<keyword evidence="2" id="KW-0175">Coiled coil</keyword>
<dbReference type="OrthoDB" id="1872379at2759"/>
<keyword evidence="1" id="KW-0802">TPR repeat</keyword>
<name>A0A6G5A0B5_RHIMP</name>
<dbReference type="PROSITE" id="PS50005">
    <property type="entry name" value="TPR"/>
    <property type="match status" value="1"/>
</dbReference>
<dbReference type="SUPFAM" id="SSF48452">
    <property type="entry name" value="TPR-like"/>
    <property type="match status" value="1"/>
</dbReference>
<dbReference type="InterPro" id="IPR052769">
    <property type="entry name" value="TPR_domain_protein"/>
</dbReference>
<sequence>MEDGFCRERENERKLPKKNCSALTLRTPRTIGAEDLYVLDEEELENLEKTMTDDEKKANKERALSLKGDGNVSFKAGQYLDAMEAYTQALKICPLSSSEERSVLYSNRGATWARLEKRNWQ</sequence>
<dbReference type="PANTHER" id="PTHR46014">
    <property type="entry name" value="TETRATRICOPEPTIDE REPEAT PROTEIN 1"/>
    <property type="match status" value="1"/>
</dbReference>